<gene>
    <name evidence="2" type="ORF">RM479_07340</name>
</gene>
<dbReference type="Pfam" id="PF13560">
    <property type="entry name" value="HTH_31"/>
    <property type="match status" value="1"/>
</dbReference>
<keyword evidence="3" id="KW-1185">Reference proteome</keyword>
<feature type="domain" description="HTH cro/C1-type" evidence="1">
    <location>
        <begin position="16"/>
        <end position="69"/>
    </location>
</feature>
<dbReference type="EMBL" id="JAVREP010000003">
    <property type="protein sequence ID" value="MDT0328225.1"/>
    <property type="molecule type" value="Genomic_DNA"/>
</dbReference>
<name>A0ABU2M6H4_9ACTN</name>
<dbReference type="SMART" id="SM00530">
    <property type="entry name" value="HTH_XRE"/>
    <property type="match status" value="1"/>
</dbReference>
<dbReference type="InterPro" id="IPR001387">
    <property type="entry name" value="Cro/C1-type_HTH"/>
</dbReference>
<evidence type="ECO:0000259" key="1">
    <source>
        <dbReference type="PROSITE" id="PS50943"/>
    </source>
</evidence>
<sequence>MPDKVFKEWDGWGRELRRLREEANLSQLQLAHRLPFQNGLISGFERATRKPKREHAVALDGALSTGDVLERLWLEVTNTREIPADWRDFVRLERQAVEIREYQMVLMPGLLQTREYAHAVLRNHRKWDSDRNVTELAKTRSERLSQIRKETLLWFVIDEVMVRRVVGSREVLKEQLDHLLHLLNNHRIRVTLIPEYAPQHPGLSGSFRIMNLSDGRIVGLAEYWGGQNVVTGAQVNQLLSIFSGLQAEALSPIASYEYIKKTREALA</sequence>
<dbReference type="InterPro" id="IPR010982">
    <property type="entry name" value="Lambda_DNA-bd_dom_sf"/>
</dbReference>
<dbReference type="Proteomes" id="UP001183390">
    <property type="component" value="Unassembled WGS sequence"/>
</dbReference>
<comment type="caution">
    <text evidence="2">The sequence shown here is derived from an EMBL/GenBank/DDBJ whole genome shotgun (WGS) entry which is preliminary data.</text>
</comment>
<evidence type="ECO:0000313" key="3">
    <source>
        <dbReference type="Proteomes" id="UP001183390"/>
    </source>
</evidence>
<proteinExistence type="predicted"/>
<dbReference type="Gene3D" id="1.10.260.40">
    <property type="entry name" value="lambda repressor-like DNA-binding domains"/>
    <property type="match status" value="1"/>
</dbReference>
<dbReference type="InterPro" id="IPR043917">
    <property type="entry name" value="DUF5753"/>
</dbReference>
<dbReference type="SUPFAM" id="SSF47413">
    <property type="entry name" value="lambda repressor-like DNA-binding domains"/>
    <property type="match status" value="1"/>
</dbReference>
<dbReference type="PROSITE" id="PS50943">
    <property type="entry name" value="HTH_CROC1"/>
    <property type="match status" value="1"/>
</dbReference>
<organism evidence="2 3">
    <name type="scientific">Nocardiopsis lambiniae</name>
    <dbReference type="NCBI Taxonomy" id="3075539"/>
    <lineage>
        <taxon>Bacteria</taxon>
        <taxon>Bacillati</taxon>
        <taxon>Actinomycetota</taxon>
        <taxon>Actinomycetes</taxon>
        <taxon>Streptosporangiales</taxon>
        <taxon>Nocardiopsidaceae</taxon>
        <taxon>Nocardiopsis</taxon>
    </lineage>
</organism>
<accession>A0ABU2M6H4</accession>
<dbReference type="RefSeq" id="WP_311510958.1">
    <property type="nucleotide sequence ID" value="NZ_JAVREP010000003.1"/>
</dbReference>
<dbReference type="Pfam" id="PF19054">
    <property type="entry name" value="DUF5753"/>
    <property type="match status" value="1"/>
</dbReference>
<reference evidence="3" key="1">
    <citation type="submission" date="2023-07" db="EMBL/GenBank/DDBJ databases">
        <title>30 novel species of actinomycetes from the DSMZ collection.</title>
        <authorList>
            <person name="Nouioui I."/>
        </authorList>
    </citation>
    <scope>NUCLEOTIDE SEQUENCE [LARGE SCALE GENOMIC DNA]</scope>
    <source>
        <strain evidence="3">DSM 44743</strain>
    </source>
</reference>
<protein>
    <submittedName>
        <fullName evidence="2">Helix-turn-helix transcriptional regulator</fullName>
    </submittedName>
</protein>
<dbReference type="CDD" id="cd00093">
    <property type="entry name" value="HTH_XRE"/>
    <property type="match status" value="1"/>
</dbReference>
<evidence type="ECO:0000313" key="2">
    <source>
        <dbReference type="EMBL" id="MDT0328225.1"/>
    </source>
</evidence>